<dbReference type="EnsemblMetazoa" id="GBRI028268-RA">
    <property type="protein sequence ID" value="GBRI028268-PA"/>
    <property type="gene ID" value="GBRI028268"/>
</dbReference>
<dbReference type="VEuPathDB" id="VectorBase:GBRI028268"/>
<sequence>MSHPFEDHLRKIHQIISLEDGDREPYINIYNEIRDALLNEICEADLTFKQLYAGHRCGESVTIGRYMHKVCLKKPNEFDVFFILKMPYGHKLTISKDKKRPGFVRLGLRRVLPSMPSTINLNFLLKSAILIEKIIEFSISTPVSSWYAVPNPLKNKRLDCPGNSFQLINPNMEDERLSVGSLHVGVVYRLVKSLRDRNQIRKLTNTFLVSIFLWETKKRPDNFWQKPISEVFLEILKVLLTHIQTRKLPYFWNPEHNLIHTLEDEEVASYATALDLLFCLLQAYRDQSSLAFHDCARLFRLLHKV</sequence>
<dbReference type="AlphaFoldDB" id="A0A1A9WQI4"/>
<dbReference type="STRING" id="37001.A0A1A9WQI4"/>
<evidence type="ECO:0000256" key="7">
    <source>
        <dbReference type="ARBA" id="ARBA00022842"/>
    </source>
</evidence>
<dbReference type="PANTHER" id="PTHR10656:SF42">
    <property type="entry name" value="CYCLIC GMP-AMP SYNTHASE-LIKE PROTEIN-RELATED"/>
    <property type="match status" value="1"/>
</dbReference>
<reference evidence="11" key="2">
    <citation type="submission" date="2020-05" db="UniProtKB">
        <authorList>
            <consortium name="EnsemblMetazoa"/>
        </authorList>
    </citation>
    <scope>IDENTIFICATION</scope>
    <source>
        <strain evidence="11">IAEA</strain>
    </source>
</reference>
<accession>A0A1A9WQI4</accession>
<evidence type="ECO:0000256" key="9">
    <source>
        <dbReference type="ARBA" id="ARBA00023211"/>
    </source>
</evidence>
<evidence type="ECO:0000256" key="2">
    <source>
        <dbReference type="ARBA" id="ARBA00001946"/>
    </source>
</evidence>
<keyword evidence="5" id="KW-0548">Nucleotidyltransferase</keyword>
<comment type="cofactor">
    <cofactor evidence="2">
        <name>Mg(2+)</name>
        <dbReference type="ChEBI" id="CHEBI:18420"/>
    </cofactor>
</comment>
<dbReference type="Gene3D" id="3.30.460.90">
    <property type="match status" value="1"/>
</dbReference>
<dbReference type="Gene3D" id="1.10.1410.40">
    <property type="match status" value="1"/>
</dbReference>
<comment type="cofactor">
    <cofactor evidence="1">
        <name>Mn(2+)</name>
        <dbReference type="ChEBI" id="CHEBI:29035"/>
    </cofactor>
</comment>
<dbReference type="GO" id="GO:0016779">
    <property type="term" value="F:nucleotidyltransferase activity"/>
    <property type="evidence" value="ECO:0007669"/>
    <property type="project" value="UniProtKB-KW"/>
</dbReference>
<dbReference type="Proteomes" id="UP000091820">
    <property type="component" value="Unassembled WGS sequence"/>
</dbReference>
<organism evidence="11 12">
    <name type="scientific">Glossina brevipalpis</name>
    <dbReference type="NCBI Taxonomy" id="37001"/>
    <lineage>
        <taxon>Eukaryota</taxon>
        <taxon>Metazoa</taxon>
        <taxon>Ecdysozoa</taxon>
        <taxon>Arthropoda</taxon>
        <taxon>Hexapoda</taxon>
        <taxon>Insecta</taxon>
        <taxon>Pterygota</taxon>
        <taxon>Neoptera</taxon>
        <taxon>Endopterygota</taxon>
        <taxon>Diptera</taxon>
        <taxon>Brachycera</taxon>
        <taxon>Muscomorpha</taxon>
        <taxon>Hippoboscoidea</taxon>
        <taxon>Glossinidae</taxon>
        <taxon>Glossina</taxon>
    </lineage>
</organism>
<keyword evidence="6" id="KW-0479">Metal-binding</keyword>
<evidence type="ECO:0000256" key="5">
    <source>
        <dbReference type="ARBA" id="ARBA00022695"/>
    </source>
</evidence>
<proteinExistence type="inferred from homology"/>
<dbReference type="GO" id="GO:0005525">
    <property type="term" value="F:GTP binding"/>
    <property type="evidence" value="ECO:0007669"/>
    <property type="project" value="UniProtKB-KW"/>
</dbReference>
<dbReference type="PANTHER" id="PTHR10656">
    <property type="entry name" value="CELL FATE DETERMINING PROTEIN MAB21-RELATED"/>
    <property type="match status" value="1"/>
</dbReference>
<dbReference type="GO" id="GO:0046872">
    <property type="term" value="F:metal ion binding"/>
    <property type="evidence" value="ECO:0007669"/>
    <property type="project" value="UniProtKB-KW"/>
</dbReference>
<feature type="domain" description="Mab-21-like HhH/H2TH-like" evidence="10">
    <location>
        <begin position="187"/>
        <end position="273"/>
    </location>
</feature>
<keyword evidence="8" id="KW-0342">GTP-binding</keyword>
<dbReference type="InterPro" id="IPR046906">
    <property type="entry name" value="Mab-21_HhH/H2TH-like"/>
</dbReference>
<evidence type="ECO:0000256" key="6">
    <source>
        <dbReference type="ARBA" id="ARBA00022723"/>
    </source>
</evidence>
<dbReference type="SMART" id="SM01265">
    <property type="entry name" value="Mab-21"/>
    <property type="match status" value="1"/>
</dbReference>
<keyword evidence="7" id="KW-0460">Magnesium</keyword>
<reference evidence="12" key="1">
    <citation type="submission" date="2014-03" db="EMBL/GenBank/DDBJ databases">
        <authorList>
            <person name="Aksoy S."/>
            <person name="Warren W."/>
            <person name="Wilson R.K."/>
        </authorList>
    </citation>
    <scope>NUCLEOTIDE SEQUENCE [LARGE SCALE GENOMIC DNA]</scope>
    <source>
        <strain evidence="12">IAEA</strain>
    </source>
</reference>
<evidence type="ECO:0000256" key="1">
    <source>
        <dbReference type="ARBA" id="ARBA00001936"/>
    </source>
</evidence>
<protein>
    <submittedName>
        <fullName evidence="11">Mab-21 domain-containing protein</fullName>
    </submittedName>
</protein>
<evidence type="ECO:0000256" key="8">
    <source>
        <dbReference type="ARBA" id="ARBA00023134"/>
    </source>
</evidence>
<evidence type="ECO:0000313" key="12">
    <source>
        <dbReference type="Proteomes" id="UP000091820"/>
    </source>
</evidence>
<dbReference type="Pfam" id="PF20266">
    <property type="entry name" value="Mab-21_C"/>
    <property type="match status" value="1"/>
</dbReference>
<evidence type="ECO:0000313" key="11">
    <source>
        <dbReference type="EnsemblMetazoa" id="GBRI028268-PA"/>
    </source>
</evidence>
<evidence type="ECO:0000259" key="10">
    <source>
        <dbReference type="Pfam" id="PF20266"/>
    </source>
</evidence>
<comment type="similarity">
    <text evidence="3">Belongs to the mab-21 family.</text>
</comment>
<evidence type="ECO:0000256" key="3">
    <source>
        <dbReference type="ARBA" id="ARBA00008307"/>
    </source>
</evidence>
<keyword evidence="8" id="KW-0547">Nucleotide-binding</keyword>
<keyword evidence="9" id="KW-0464">Manganese</keyword>
<name>A0A1A9WQI4_9MUSC</name>
<dbReference type="InterPro" id="IPR024810">
    <property type="entry name" value="MAB21L/cGLR"/>
</dbReference>
<keyword evidence="12" id="KW-1185">Reference proteome</keyword>
<evidence type="ECO:0000256" key="4">
    <source>
        <dbReference type="ARBA" id="ARBA00022679"/>
    </source>
</evidence>
<keyword evidence="4" id="KW-0808">Transferase</keyword>